<evidence type="ECO:0000256" key="1">
    <source>
        <dbReference type="ARBA" id="ARBA00022692"/>
    </source>
</evidence>
<comment type="caution">
    <text evidence="5">The sequence shown here is derived from an EMBL/GenBank/DDBJ whole genome shotgun (WGS) entry which is preliminary data.</text>
</comment>
<reference evidence="5 6" key="1">
    <citation type="submission" date="2023-11" db="EMBL/GenBank/DDBJ databases">
        <title>Halocaridina rubra genome assembly.</title>
        <authorList>
            <person name="Smith C."/>
        </authorList>
    </citation>
    <scope>NUCLEOTIDE SEQUENCE [LARGE SCALE GENOMIC DNA]</scope>
    <source>
        <strain evidence="5">EP-1</strain>
        <tissue evidence="5">Whole</tissue>
    </source>
</reference>
<dbReference type="PANTHER" id="PTHR24026:SF51">
    <property type="entry name" value="PROTOCADHERIN-LIKE WING POLARITY PROTEIN STAN"/>
    <property type="match status" value="1"/>
</dbReference>
<accession>A0AAN9AEU8</accession>
<proteinExistence type="predicted"/>
<evidence type="ECO:0000256" key="2">
    <source>
        <dbReference type="ARBA" id="ARBA00022989"/>
    </source>
</evidence>
<dbReference type="GO" id="GO:0005509">
    <property type="term" value="F:calcium ion binding"/>
    <property type="evidence" value="ECO:0007669"/>
    <property type="project" value="UniProtKB-UniRule"/>
</dbReference>
<sequence length="222" mass="24700">MVRHLPSRVLYWLHYISPPITKHITVYYCILYREVQEEHILTMSVKDRITPTKSDYALVIIQVQDHAPKFLASHYCCTVIESAAIGTTIVKIVAVDKYQGANGHIGGPISEAAAINSVVLMDNNAPLVISTRDEDSDQNANIFFTFVEDKARMDFATDSSTGAIRTTGTLNHEVVSEVAFSVYVHNSRPRLSASTSSTVTITVIDINDVPPRFLLQDITQLY</sequence>
<dbReference type="SMART" id="SM00112">
    <property type="entry name" value="CA"/>
    <property type="match status" value="1"/>
</dbReference>
<dbReference type="InterPro" id="IPR002126">
    <property type="entry name" value="Cadherin-like_dom"/>
</dbReference>
<dbReference type="PANTHER" id="PTHR24026">
    <property type="entry name" value="FAT ATYPICAL CADHERIN-RELATED"/>
    <property type="match status" value="1"/>
</dbReference>
<dbReference type="Pfam" id="PF00028">
    <property type="entry name" value="Cadherin"/>
    <property type="match status" value="1"/>
</dbReference>
<dbReference type="AlphaFoldDB" id="A0AAN9AEU8"/>
<dbReference type="EMBL" id="JAXCGZ010004311">
    <property type="protein sequence ID" value="KAK7081967.1"/>
    <property type="molecule type" value="Genomic_DNA"/>
</dbReference>
<organism evidence="5 6">
    <name type="scientific">Halocaridina rubra</name>
    <name type="common">Hawaiian red shrimp</name>
    <dbReference type="NCBI Taxonomy" id="373956"/>
    <lineage>
        <taxon>Eukaryota</taxon>
        <taxon>Metazoa</taxon>
        <taxon>Ecdysozoa</taxon>
        <taxon>Arthropoda</taxon>
        <taxon>Crustacea</taxon>
        <taxon>Multicrustacea</taxon>
        <taxon>Malacostraca</taxon>
        <taxon>Eumalacostraca</taxon>
        <taxon>Eucarida</taxon>
        <taxon>Decapoda</taxon>
        <taxon>Pleocyemata</taxon>
        <taxon>Caridea</taxon>
        <taxon>Atyoidea</taxon>
        <taxon>Atyidae</taxon>
        <taxon>Halocaridina</taxon>
    </lineage>
</organism>
<dbReference type="InterPro" id="IPR015919">
    <property type="entry name" value="Cadherin-like_sf"/>
</dbReference>
<dbReference type="Gene3D" id="2.60.40.60">
    <property type="entry name" value="Cadherins"/>
    <property type="match status" value="2"/>
</dbReference>
<dbReference type="GO" id="GO:0007156">
    <property type="term" value="P:homophilic cell adhesion via plasma membrane adhesion molecules"/>
    <property type="evidence" value="ECO:0007669"/>
    <property type="project" value="InterPro"/>
</dbReference>
<protein>
    <recommendedName>
        <fullName evidence="4">Cadherin domain-containing protein</fullName>
    </recommendedName>
</protein>
<keyword evidence="2" id="KW-1133">Transmembrane helix</keyword>
<keyword evidence="3" id="KW-0106">Calcium</keyword>
<dbReference type="CDD" id="cd11304">
    <property type="entry name" value="Cadherin_repeat"/>
    <property type="match status" value="1"/>
</dbReference>
<feature type="domain" description="Cadherin" evidence="4">
    <location>
        <begin position="109"/>
        <end position="213"/>
    </location>
</feature>
<evidence type="ECO:0000313" key="6">
    <source>
        <dbReference type="Proteomes" id="UP001381693"/>
    </source>
</evidence>
<dbReference type="Proteomes" id="UP001381693">
    <property type="component" value="Unassembled WGS sequence"/>
</dbReference>
<evidence type="ECO:0000313" key="5">
    <source>
        <dbReference type="EMBL" id="KAK7081967.1"/>
    </source>
</evidence>
<evidence type="ECO:0000256" key="3">
    <source>
        <dbReference type="PROSITE-ProRule" id="PRU00043"/>
    </source>
</evidence>
<evidence type="ECO:0000259" key="4">
    <source>
        <dbReference type="PROSITE" id="PS50268"/>
    </source>
</evidence>
<dbReference type="PROSITE" id="PS50268">
    <property type="entry name" value="CADHERIN_2"/>
    <property type="match status" value="1"/>
</dbReference>
<dbReference type="GO" id="GO:0016020">
    <property type="term" value="C:membrane"/>
    <property type="evidence" value="ECO:0007669"/>
    <property type="project" value="InterPro"/>
</dbReference>
<keyword evidence="1" id="KW-0812">Transmembrane</keyword>
<dbReference type="PRINTS" id="PR00205">
    <property type="entry name" value="CADHERIN"/>
</dbReference>
<keyword evidence="6" id="KW-1185">Reference proteome</keyword>
<name>A0AAN9AEU8_HALRR</name>
<gene>
    <name evidence="5" type="ORF">SK128_019726</name>
</gene>
<dbReference type="SUPFAM" id="SSF49313">
    <property type="entry name" value="Cadherin-like"/>
    <property type="match status" value="2"/>
</dbReference>
<keyword evidence="2" id="KW-0472">Membrane</keyword>